<accession>H8GHG9</accession>
<gene>
    <name evidence="9" type="primary">leuS</name>
    <name evidence="15" type="ORF">Metal_2398</name>
</gene>
<dbReference type="Pfam" id="PF09334">
    <property type="entry name" value="tRNA-synt_1g"/>
    <property type="match status" value="1"/>
</dbReference>
<feature type="domain" description="Aminoacyl-tRNA synthetase class Ia" evidence="11">
    <location>
        <begin position="428"/>
        <end position="625"/>
    </location>
</feature>
<feature type="domain" description="Methionyl/Leucyl tRNA synthetase" evidence="13">
    <location>
        <begin position="39"/>
        <end position="182"/>
    </location>
</feature>
<evidence type="ECO:0000259" key="11">
    <source>
        <dbReference type="Pfam" id="PF00133"/>
    </source>
</evidence>
<dbReference type="PANTHER" id="PTHR43740">
    <property type="entry name" value="LEUCYL-TRNA SYNTHETASE"/>
    <property type="match status" value="1"/>
</dbReference>
<evidence type="ECO:0000313" key="16">
    <source>
        <dbReference type="Proteomes" id="UP000005090"/>
    </source>
</evidence>
<evidence type="ECO:0000256" key="3">
    <source>
        <dbReference type="ARBA" id="ARBA00022598"/>
    </source>
</evidence>
<evidence type="ECO:0000256" key="2">
    <source>
        <dbReference type="ARBA" id="ARBA00022490"/>
    </source>
</evidence>
<dbReference type="GO" id="GO:0005829">
    <property type="term" value="C:cytosol"/>
    <property type="evidence" value="ECO:0007669"/>
    <property type="project" value="TreeGrafter"/>
</dbReference>
<dbReference type="Gene3D" id="3.10.20.590">
    <property type="match status" value="1"/>
</dbReference>
<dbReference type="InterPro" id="IPR009008">
    <property type="entry name" value="Val/Leu/Ile-tRNA-synth_edit"/>
</dbReference>
<dbReference type="RefSeq" id="WP_005372535.1">
    <property type="nucleotide sequence ID" value="NZ_CM001475.1"/>
</dbReference>
<dbReference type="FunFam" id="3.40.50.620:FF:000003">
    <property type="entry name" value="Leucine--tRNA ligase"/>
    <property type="match status" value="1"/>
</dbReference>
<evidence type="ECO:0000259" key="13">
    <source>
        <dbReference type="Pfam" id="PF09334"/>
    </source>
</evidence>
<dbReference type="Proteomes" id="UP000005090">
    <property type="component" value="Chromosome"/>
</dbReference>
<dbReference type="PRINTS" id="PR00985">
    <property type="entry name" value="TRNASYNTHLEU"/>
</dbReference>
<organism evidence="15 16">
    <name type="scientific">Methylomicrobium album BG8</name>
    <dbReference type="NCBI Taxonomy" id="686340"/>
    <lineage>
        <taxon>Bacteria</taxon>
        <taxon>Pseudomonadati</taxon>
        <taxon>Pseudomonadota</taxon>
        <taxon>Gammaproteobacteria</taxon>
        <taxon>Methylococcales</taxon>
        <taxon>Methylococcaceae</taxon>
        <taxon>Methylomicrobium</taxon>
    </lineage>
</organism>
<evidence type="ECO:0000256" key="1">
    <source>
        <dbReference type="ARBA" id="ARBA00005594"/>
    </source>
</evidence>
<dbReference type="Pfam" id="PF08264">
    <property type="entry name" value="Anticodon_1"/>
    <property type="match status" value="1"/>
</dbReference>
<evidence type="ECO:0000259" key="12">
    <source>
        <dbReference type="Pfam" id="PF08264"/>
    </source>
</evidence>
<dbReference type="STRING" id="686340.Metal_2398"/>
<dbReference type="EMBL" id="CM001475">
    <property type="protein sequence ID" value="EIC30121.1"/>
    <property type="molecule type" value="Genomic_DNA"/>
</dbReference>
<dbReference type="InterPro" id="IPR014729">
    <property type="entry name" value="Rossmann-like_a/b/a_fold"/>
</dbReference>
<evidence type="ECO:0000313" key="15">
    <source>
        <dbReference type="EMBL" id="EIC30121.1"/>
    </source>
</evidence>
<dbReference type="FunFam" id="3.90.740.10:FF:000012">
    <property type="entry name" value="Leucine--tRNA ligase"/>
    <property type="match status" value="1"/>
</dbReference>
<keyword evidence="5 9" id="KW-0067">ATP-binding</keyword>
<dbReference type="FunFam" id="1.10.730.10:FF:000011">
    <property type="entry name" value="Leucine--tRNA ligase chloroplastic/mitochondrial"/>
    <property type="match status" value="1"/>
</dbReference>
<evidence type="ECO:0000256" key="4">
    <source>
        <dbReference type="ARBA" id="ARBA00022741"/>
    </source>
</evidence>
<dbReference type="GO" id="GO:0004823">
    <property type="term" value="F:leucine-tRNA ligase activity"/>
    <property type="evidence" value="ECO:0007669"/>
    <property type="project" value="UniProtKB-UniRule"/>
</dbReference>
<keyword evidence="7 9" id="KW-0030">Aminoacyl-tRNA synthetase</keyword>
<dbReference type="Gene3D" id="1.10.730.10">
    <property type="entry name" value="Isoleucyl-tRNA Synthetase, Domain 1"/>
    <property type="match status" value="1"/>
</dbReference>
<proteinExistence type="inferred from homology"/>
<reference evidence="15 16" key="1">
    <citation type="journal article" date="2013" name="Genome Announc.">
        <title>Genome Sequence of the Obligate Gammaproteobacterial Methanotroph Methylomicrobium album Strain BG8.</title>
        <authorList>
            <person name="Kits K.D."/>
            <person name="Kalyuzhnaya M.G."/>
            <person name="Klotz M.G."/>
            <person name="Jetten M.S."/>
            <person name="Op den Camp H.J."/>
            <person name="Vuilleumier S."/>
            <person name="Bringel F."/>
            <person name="Dispirito A.A."/>
            <person name="Murrell J.C."/>
            <person name="Bruce D."/>
            <person name="Cheng J.F."/>
            <person name="Copeland A."/>
            <person name="Goodwin L."/>
            <person name="Hauser L."/>
            <person name="Lajus A."/>
            <person name="Land M.L."/>
            <person name="Lapidus A."/>
            <person name="Lucas S."/>
            <person name="Medigue C."/>
            <person name="Pitluck S."/>
            <person name="Woyke T."/>
            <person name="Zeytun A."/>
            <person name="Stein L.Y."/>
        </authorList>
    </citation>
    <scope>NUCLEOTIDE SEQUENCE [LARGE SCALE GENOMIC DNA]</scope>
    <source>
        <strain evidence="15 16">BG8</strain>
    </source>
</reference>
<dbReference type="PANTHER" id="PTHR43740:SF2">
    <property type="entry name" value="LEUCINE--TRNA LIGASE, MITOCHONDRIAL"/>
    <property type="match status" value="1"/>
</dbReference>
<keyword evidence="16" id="KW-1185">Reference proteome</keyword>
<keyword evidence="6 9" id="KW-0648">Protein biosynthesis</keyword>
<feature type="domain" description="Methionyl/Valyl/Leucyl/Isoleucyl-tRNA synthetase anticodon-binding" evidence="12">
    <location>
        <begin position="670"/>
        <end position="789"/>
    </location>
</feature>
<keyword evidence="3 9" id="KW-0436">Ligase</keyword>
<dbReference type="Pfam" id="PF13603">
    <property type="entry name" value="tRNA-synt_1_2"/>
    <property type="match status" value="1"/>
</dbReference>
<feature type="domain" description="Leucyl-tRNA synthetase editing" evidence="14">
    <location>
        <begin position="222"/>
        <end position="413"/>
    </location>
</feature>
<comment type="subcellular location">
    <subcellularLocation>
        <location evidence="9">Cytoplasm</location>
    </subcellularLocation>
</comment>
<dbReference type="InterPro" id="IPR015413">
    <property type="entry name" value="Methionyl/Leucyl_tRNA_Synth"/>
</dbReference>
<dbReference type="HOGENOM" id="CLU_004427_0_0_6"/>
<dbReference type="SUPFAM" id="SSF52374">
    <property type="entry name" value="Nucleotidylyl transferase"/>
    <property type="match status" value="1"/>
</dbReference>
<name>H8GHG9_METAL</name>
<protein>
    <recommendedName>
        <fullName evidence="9">Leucine--tRNA ligase</fullName>
        <ecNumber evidence="9">6.1.1.4</ecNumber>
    </recommendedName>
    <alternativeName>
        <fullName evidence="9">Leucyl-tRNA synthetase</fullName>
        <shortName evidence="9">LeuRS</shortName>
    </alternativeName>
</protein>
<keyword evidence="4 9" id="KW-0547">Nucleotide-binding</keyword>
<dbReference type="HAMAP" id="MF_00049_B">
    <property type="entry name" value="Leu_tRNA_synth_B"/>
    <property type="match status" value="1"/>
</dbReference>
<evidence type="ECO:0000256" key="8">
    <source>
        <dbReference type="ARBA" id="ARBA00047469"/>
    </source>
</evidence>
<evidence type="ECO:0000256" key="5">
    <source>
        <dbReference type="ARBA" id="ARBA00022840"/>
    </source>
</evidence>
<dbReference type="GO" id="GO:0002161">
    <property type="term" value="F:aminoacyl-tRNA deacylase activity"/>
    <property type="evidence" value="ECO:0007669"/>
    <property type="project" value="InterPro"/>
</dbReference>
<dbReference type="InterPro" id="IPR001412">
    <property type="entry name" value="aa-tRNA-synth_I_CS"/>
</dbReference>
<comment type="similarity">
    <text evidence="1 9 10">Belongs to the class-I aminoacyl-tRNA synthetase family.</text>
</comment>
<dbReference type="FunFam" id="3.10.20.590:FF:000001">
    <property type="entry name" value="Leucine--tRNA ligase"/>
    <property type="match status" value="1"/>
</dbReference>
<dbReference type="eggNOG" id="COG0495">
    <property type="taxonomic scope" value="Bacteria"/>
</dbReference>
<feature type="binding site" evidence="9">
    <location>
        <position position="589"/>
    </location>
    <ligand>
        <name>ATP</name>
        <dbReference type="ChEBI" id="CHEBI:30616"/>
    </ligand>
</feature>
<dbReference type="Pfam" id="PF00133">
    <property type="entry name" value="tRNA-synt_1"/>
    <property type="match status" value="1"/>
</dbReference>
<evidence type="ECO:0000259" key="14">
    <source>
        <dbReference type="Pfam" id="PF13603"/>
    </source>
</evidence>
<dbReference type="GO" id="GO:0005524">
    <property type="term" value="F:ATP binding"/>
    <property type="evidence" value="ECO:0007669"/>
    <property type="project" value="UniProtKB-UniRule"/>
</dbReference>
<dbReference type="InterPro" id="IPR002300">
    <property type="entry name" value="aa-tRNA-synth_Ia"/>
</dbReference>
<keyword evidence="2 9" id="KW-0963">Cytoplasm</keyword>
<dbReference type="InterPro" id="IPR009080">
    <property type="entry name" value="tRNAsynth_Ia_anticodon-bd"/>
</dbReference>
<dbReference type="EC" id="6.1.1.4" evidence="9"/>
<sequence length="827" mass="93302">MQENYKPLVVEQEVQRIWEETGVFGASETSQGEKYYCLSMFPYPSGKLHMGHVRNYTIGDVISRYQRMLGKNVLQPMGWDAFGLPAENAAMQHGVHPADWTYENIAYMKGQLQRLGFGYDWNREIATCDPSYYRWEQWFFLKLLEKGLVYKKTAPVNWCPNDMTVLANEQVIDGCCWRCDTQVERKEIAQWFLKITDYADELLSALESLDGWPEQVKTMQANWIGKSYGVRFAFPYELDGKRELLWVFTTRADTIMGVTFCAVAPEHPLAARAARNNPELAAFIHECEQTGTAEADIATLEKKGMPTGIRVTHPLTGTQVPVWVGNYVLMSYGEGAVMAVPAHDERDFHFAQRYHLPTLQVLENKRPGKDDKPFDTITWQDWYAAKDDSMVLINSGKYDGLTHKQAIDTIAGDLKAKGLGDKHVRFRLRDWGVSRQRYWGAPIPVIYCDDCGTVPVPEKDLPVELPRDVVLDGSQSPLVAHPTFSKTTCPSCGKPARRETDTFDTFMESSWYFAKFTCKDAETMLDARANYWLPVDHYIGGIEHAILHLLYARFYNKLLRDEGLLAPDEPFKNLLTQGMVLKDGSKMSKSKGNTVDPQALIDQYGADTVRLFIMFAAPPEQSLEWSDSGVEGAFRFLKRLWKLVYQHVEPGQPAKALDKAALTKEQVDLRRQLHQTIAKVSDDFGRRFTFNTAIAANMELVNSLYKFSDASDNGRALLQEALEAIVLMLSPIVPHVCHQLWQDLGRTDALIGAAWPAADPSALAQDTLEMVVQINGKLRGKISVPAAASNQEIEALALNNKHIACLLENQAAKKIIVVPKKLVNIVI</sequence>
<dbReference type="CDD" id="cd07958">
    <property type="entry name" value="Anticodon_Ia_Leu_BEm"/>
    <property type="match status" value="1"/>
</dbReference>
<dbReference type="InterPro" id="IPR025709">
    <property type="entry name" value="Leu_tRNA-synth_edit"/>
</dbReference>
<dbReference type="PROSITE" id="PS00178">
    <property type="entry name" value="AA_TRNA_LIGASE_I"/>
    <property type="match status" value="1"/>
</dbReference>
<dbReference type="GO" id="GO:0006429">
    <property type="term" value="P:leucyl-tRNA aminoacylation"/>
    <property type="evidence" value="ECO:0007669"/>
    <property type="project" value="UniProtKB-UniRule"/>
</dbReference>
<comment type="catalytic activity">
    <reaction evidence="8 9">
        <text>tRNA(Leu) + L-leucine + ATP = L-leucyl-tRNA(Leu) + AMP + diphosphate</text>
        <dbReference type="Rhea" id="RHEA:11688"/>
        <dbReference type="Rhea" id="RHEA-COMP:9613"/>
        <dbReference type="Rhea" id="RHEA-COMP:9622"/>
        <dbReference type="ChEBI" id="CHEBI:30616"/>
        <dbReference type="ChEBI" id="CHEBI:33019"/>
        <dbReference type="ChEBI" id="CHEBI:57427"/>
        <dbReference type="ChEBI" id="CHEBI:78442"/>
        <dbReference type="ChEBI" id="CHEBI:78494"/>
        <dbReference type="ChEBI" id="CHEBI:456215"/>
        <dbReference type="EC" id="6.1.1.4"/>
    </reaction>
</comment>
<dbReference type="InterPro" id="IPR013155">
    <property type="entry name" value="M/V/L/I-tRNA-synth_anticd-bd"/>
</dbReference>
<evidence type="ECO:0000256" key="9">
    <source>
        <dbReference type="HAMAP-Rule" id="MF_00049"/>
    </source>
</evidence>
<dbReference type="AlphaFoldDB" id="H8GHG9"/>
<evidence type="ECO:0000256" key="10">
    <source>
        <dbReference type="RuleBase" id="RU363035"/>
    </source>
</evidence>
<dbReference type="SUPFAM" id="SSF47323">
    <property type="entry name" value="Anticodon-binding domain of a subclass of class I aminoacyl-tRNA synthetases"/>
    <property type="match status" value="1"/>
</dbReference>
<dbReference type="CDD" id="cd00812">
    <property type="entry name" value="LeuRS_core"/>
    <property type="match status" value="1"/>
</dbReference>
<evidence type="ECO:0000256" key="6">
    <source>
        <dbReference type="ARBA" id="ARBA00022917"/>
    </source>
</evidence>
<dbReference type="InterPro" id="IPR002302">
    <property type="entry name" value="Leu-tRNA-ligase"/>
</dbReference>
<feature type="short sequence motif" description="'KMSKS' region" evidence="9">
    <location>
        <begin position="586"/>
        <end position="590"/>
    </location>
</feature>
<dbReference type="SUPFAM" id="SSF50677">
    <property type="entry name" value="ValRS/IleRS/LeuRS editing domain"/>
    <property type="match status" value="1"/>
</dbReference>
<feature type="short sequence motif" description="'HIGH' region" evidence="9">
    <location>
        <begin position="42"/>
        <end position="52"/>
    </location>
</feature>
<dbReference type="Gene3D" id="3.40.50.620">
    <property type="entry name" value="HUPs"/>
    <property type="match status" value="2"/>
</dbReference>
<evidence type="ECO:0000256" key="7">
    <source>
        <dbReference type="ARBA" id="ARBA00023146"/>
    </source>
</evidence>
<dbReference type="NCBIfam" id="TIGR00396">
    <property type="entry name" value="leuS_bact"/>
    <property type="match status" value="1"/>
</dbReference>